<feature type="chain" id="PRO_5002808236" evidence="2">
    <location>
        <begin position="21"/>
        <end position="226"/>
    </location>
</feature>
<keyword evidence="2" id="KW-0732">Signal</keyword>
<reference evidence="3 4" key="1">
    <citation type="journal article" date="2007" name="Nature">
        <title>Evolution of genes and genomes on the Drosophila phylogeny.</title>
        <authorList>
            <consortium name="Drosophila 12 Genomes Consortium"/>
            <person name="Clark A.G."/>
            <person name="Eisen M.B."/>
            <person name="Smith D.R."/>
            <person name="Bergman C.M."/>
            <person name="Oliver B."/>
            <person name="Markow T.A."/>
            <person name="Kaufman T.C."/>
            <person name="Kellis M."/>
            <person name="Gelbart W."/>
            <person name="Iyer V.N."/>
            <person name="Pollard D.A."/>
            <person name="Sackton T.B."/>
            <person name="Larracuente A.M."/>
            <person name="Singh N.D."/>
            <person name="Abad J.P."/>
            <person name="Abt D.N."/>
            <person name="Adryan B."/>
            <person name="Aguade M."/>
            <person name="Akashi H."/>
            <person name="Anderson W.W."/>
            <person name="Aquadro C.F."/>
            <person name="Ardell D.H."/>
            <person name="Arguello R."/>
            <person name="Artieri C.G."/>
            <person name="Barbash D.A."/>
            <person name="Barker D."/>
            <person name="Barsanti P."/>
            <person name="Batterham P."/>
            <person name="Batzoglou S."/>
            <person name="Begun D."/>
            <person name="Bhutkar A."/>
            <person name="Blanco E."/>
            <person name="Bosak S.A."/>
            <person name="Bradley R.K."/>
            <person name="Brand A.D."/>
            <person name="Brent M.R."/>
            <person name="Brooks A.N."/>
            <person name="Brown R.H."/>
            <person name="Butlin R.K."/>
            <person name="Caggese C."/>
            <person name="Calvi B.R."/>
            <person name="Bernardo de Carvalho A."/>
            <person name="Caspi A."/>
            <person name="Castrezana S."/>
            <person name="Celniker S.E."/>
            <person name="Chang J.L."/>
            <person name="Chapple C."/>
            <person name="Chatterji S."/>
            <person name="Chinwalla A."/>
            <person name="Civetta A."/>
            <person name="Clifton S.W."/>
            <person name="Comeron J.M."/>
            <person name="Costello J.C."/>
            <person name="Coyne J.A."/>
            <person name="Daub J."/>
            <person name="David R.G."/>
            <person name="Delcher A.L."/>
            <person name="Delehaunty K."/>
            <person name="Do C.B."/>
            <person name="Ebling H."/>
            <person name="Edwards K."/>
            <person name="Eickbush T."/>
            <person name="Evans J.D."/>
            <person name="Filipski A."/>
            <person name="Findeiss S."/>
            <person name="Freyhult E."/>
            <person name="Fulton L."/>
            <person name="Fulton R."/>
            <person name="Garcia A.C."/>
            <person name="Gardiner A."/>
            <person name="Garfield D.A."/>
            <person name="Garvin B.E."/>
            <person name="Gibson G."/>
            <person name="Gilbert D."/>
            <person name="Gnerre S."/>
            <person name="Godfrey J."/>
            <person name="Good R."/>
            <person name="Gotea V."/>
            <person name="Gravely B."/>
            <person name="Greenberg A.J."/>
            <person name="Griffiths-Jones S."/>
            <person name="Gross S."/>
            <person name="Guigo R."/>
            <person name="Gustafson E.A."/>
            <person name="Haerty W."/>
            <person name="Hahn M.W."/>
            <person name="Halligan D.L."/>
            <person name="Halpern A.L."/>
            <person name="Halter G.M."/>
            <person name="Han M.V."/>
            <person name="Heger A."/>
            <person name="Hillier L."/>
            <person name="Hinrichs A.S."/>
            <person name="Holmes I."/>
            <person name="Hoskins R.A."/>
            <person name="Hubisz M.J."/>
            <person name="Hultmark D."/>
            <person name="Huntley M.A."/>
            <person name="Jaffe D.B."/>
            <person name="Jagadeeshan S."/>
            <person name="Jeck W.R."/>
            <person name="Johnson J."/>
            <person name="Jones C.D."/>
            <person name="Jordan W.C."/>
            <person name="Karpen G.H."/>
            <person name="Kataoka E."/>
            <person name="Keightley P.D."/>
            <person name="Kheradpour P."/>
            <person name="Kirkness E.F."/>
            <person name="Koerich L.B."/>
            <person name="Kristiansen K."/>
            <person name="Kudrna D."/>
            <person name="Kulathinal R.J."/>
            <person name="Kumar S."/>
            <person name="Kwok R."/>
            <person name="Lander E."/>
            <person name="Langley C.H."/>
            <person name="Lapoint R."/>
            <person name="Lazzaro B.P."/>
            <person name="Lee S.J."/>
            <person name="Levesque L."/>
            <person name="Li R."/>
            <person name="Lin C.F."/>
            <person name="Lin M.F."/>
            <person name="Lindblad-Toh K."/>
            <person name="Llopart A."/>
            <person name="Long M."/>
            <person name="Low L."/>
            <person name="Lozovsky E."/>
            <person name="Lu J."/>
            <person name="Luo M."/>
            <person name="Machado C.A."/>
            <person name="Makalowski W."/>
            <person name="Marzo M."/>
            <person name="Matsuda M."/>
            <person name="Matzkin L."/>
            <person name="McAllister B."/>
            <person name="McBride C.S."/>
            <person name="McKernan B."/>
            <person name="McKernan K."/>
            <person name="Mendez-Lago M."/>
            <person name="Minx P."/>
            <person name="Mollenhauer M.U."/>
            <person name="Montooth K."/>
            <person name="Mount S.M."/>
            <person name="Mu X."/>
            <person name="Myers E."/>
            <person name="Negre B."/>
            <person name="Newfeld S."/>
            <person name="Nielsen R."/>
            <person name="Noor M.A."/>
            <person name="O'Grady P."/>
            <person name="Pachter L."/>
            <person name="Papaceit M."/>
            <person name="Parisi M.J."/>
            <person name="Parisi M."/>
            <person name="Parts L."/>
            <person name="Pedersen J.S."/>
            <person name="Pesole G."/>
            <person name="Phillippy A.M."/>
            <person name="Ponting C.P."/>
            <person name="Pop M."/>
            <person name="Porcelli D."/>
            <person name="Powell J.R."/>
            <person name="Prohaska S."/>
            <person name="Pruitt K."/>
            <person name="Puig M."/>
            <person name="Quesneville H."/>
            <person name="Ram K.R."/>
            <person name="Rand D."/>
            <person name="Rasmussen M.D."/>
            <person name="Reed L.K."/>
            <person name="Reenan R."/>
            <person name="Reily A."/>
            <person name="Remington K.A."/>
            <person name="Rieger T.T."/>
            <person name="Ritchie M.G."/>
            <person name="Robin C."/>
            <person name="Rogers Y.H."/>
            <person name="Rohde C."/>
            <person name="Rozas J."/>
            <person name="Rubenfield M.J."/>
            <person name="Ruiz A."/>
            <person name="Russo S."/>
            <person name="Salzberg S.L."/>
            <person name="Sanchez-Gracia A."/>
            <person name="Saranga D.J."/>
            <person name="Sato H."/>
            <person name="Schaeffer S.W."/>
            <person name="Schatz M.C."/>
            <person name="Schlenke T."/>
            <person name="Schwartz R."/>
            <person name="Segarra C."/>
            <person name="Singh R.S."/>
            <person name="Sirot L."/>
            <person name="Sirota M."/>
            <person name="Sisneros N.B."/>
            <person name="Smith C.D."/>
            <person name="Smith T.F."/>
            <person name="Spieth J."/>
            <person name="Stage D.E."/>
            <person name="Stark A."/>
            <person name="Stephan W."/>
            <person name="Strausberg R.L."/>
            <person name="Strempel S."/>
            <person name="Sturgill D."/>
            <person name="Sutton G."/>
            <person name="Sutton G.G."/>
            <person name="Tao W."/>
            <person name="Teichmann S."/>
            <person name="Tobari Y.N."/>
            <person name="Tomimura Y."/>
            <person name="Tsolas J.M."/>
            <person name="Valente V.L."/>
            <person name="Venter E."/>
            <person name="Venter J.C."/>
            <person name="Vicario S."/>
            <person name="Vieira F.G."/>
            <person name="Vilella A.J."/>
            <person name="Villasante A."/>
            <person name="Walenz B."/>
            <person name="Wang J."/>
            <person name="Wasserman M."/>
            <person name="Watts T."/>
            <person name="Wilson D."/>
            <person name="Wilson R.K."/>
            <person name="Wing R.A."/>
            <person name="Wolfner M.F."/>
            <person name="Wong A."/>
            <person name="Wong G.K."/>
            <person name="Wu C.I."/>
            <person name="Wu G."/>
            <person name="Yamamoto D."/>
            <person name="Yang H.P."/>
            <person name="Yang S.P."/>
            <person name="Yorke J.A."/>
            <person name="Yoshida K."/>
            <person name="Zdobnov E."/>
            <person name="Zhang P."/>
            <person name="Zhang Y."/>
            <person name="Zimin A.V."/>
            <person name="Baldwin J."/>
            <person name="Abdouelleil A."/>
            <person name="Abdulkadir J."/>
            <person name="Abebe A."/>
            <person name="Abera B."/>
            <person name="Abreu J."/>
            <person name="Acer S.C."/>
            <person name="Aftuck L."/>
            <person name="Alexander A."/>
            <person name="An P."/>
            <person name="Anderson E."/>
            <person name="Anderson S."/>
            <person name="Arachi H."/>
            <person name="Azer M."/>
            <person name="Bachantsang P."/>
            <person name="Barry A."/>
            <person name="Bayul T."/>
            <person name="Berlin A."/>
            <person name="Bessette D."/>
            <person name="Bloom T."/>
            <person name="Blye J."/>
            <person name="Boguslavskiy L."/>
            <person name="Bonnet C."/>
            <person name="Boukhgalter B."/>
            <person name="Bourzgui I."/>
            <person name="Brown A."/>
            <person name="Cahill P."/>
            <person name="Channer S."/>
            <person name="Cheshatsang Y."/>
            <person name="Chuda L."/>
            <person name="Citroen M."/>
            <person name="Collymore A."/>
            <person name="Cooke P."/>
            <person name="Costello M."/>
            <person name="D'Aco K."/>
            <person name="Daza R."/>
            <person name="De Haan G."/>
            <person name="DeGray S."/>
            <person name="DeMaso C."/>
            <person name="Dhargay N."/>
            <person name="Dooley K."/>
            <person name="Dooley E."/>
            <person name="Doricent M."/>
            <person name="Dorje P."/>
            <person name="Dorjee K."/>
            <person name="Dupes A."/>
            <person name="Elong R."/>
            <person name="Falk J."/>
            <person name="Farina A."/>
            <person name="Faro S."/>
            <person name="Ferguson D."/>
            <person name="Fisher S."/>
            <person name="Foley C.D."/>
            <person name="Franke A."/>
            <person name="Friedrich D."/>
            <person name="Gadbois L."/>
            <person name="Gearin G."/>
            <person name="Gearin C.R."/>
            <person name="Giannoukos G."/>
            <person name="Goode T."/>
            <person name="Graham J."/>
            <person name="Grandbois E."/>
            <person name="Grewal S."/>
            <person name="Gyaltsen K."/>
            <person name="Hafez N."/>
            <person name="Hagos B."/>
            <person name="Hall J."/>
            <person name="Henson C."/>
            <person name="Hollinger A."/>
            <person name="Honan T."/>
            <person name="Huard M.D."/>
            <person name="Hughes L."/>
            <person name="Hurhula B."/>
            <person name="Husby M.E."/>
            <person name="Kamat A."/>
            <person name="Kanga B."/>
            <person name="Kashin S."/>
            <person name="Khazanovich D."/>
            <person name="Kisner P."/>
            <person name="Lance K."/>
            <person name="Lara M."/>
            <person name="Lee W."/>
            <person name="Lennon N."/>
            <person name="Letendre F."/>
            <person name="LeVine R."/>
            <person name="Lipovsky A."/>
            <person name="Liu X."/>
            <person name="Liu J."/>
            <person name="Liu S."/>
            <person name="Lokyitsang T."/>
            <person name="Lokyitsang Y."/>
            <person name="Lubonja R."/>
            <person name="Lui A."/>
            <person name="MacDonald P."/>
            <person name="Magnisalis V."/>
            <person name="Maru K."/>
            <person name="Matthews C."/>
            <person name="McCusker W."/>
            <person name="McDonough S."/>
            <person name="Mehta T."/>
            <person name="Meldrim J."/>
            <person name="Meneus L."/>
            <person name="Mihai O."/>
            <person name="Mihalev A."/>
            <person name="Mihova T."/>
            <person name="Mittelman R."/>
            <person name="Mlenga V."/>
            <person name="Montmayeur A."/>
            <person name="Mulrain L."/>
            <person name="Navidi A."/>
            <person name="Naylor J."/>
            <person name="Negash T."/>
            <person name="Nguyen T."/>
            <person name="Nguyen N."/>
            <person name="Nicol R."/>
            <person name="Norbu C."/>
            <person name="Norbu N."/>
            <person name="Novod N."/>
            <person name="O'Neill B."/>
            <person name="Osman S."/>
            <person name="Markiewicz E."/>
            <person name="Oyono O.L."/>
            <person name="Patti C."/>
            <person name="Phunkhang P."/>
            <person name="Pierre F."/>
            <person name="Priest M."/>
            <person name="Raghuraman S."/>
            <person name="Rege F."/>
            <person name="Reyes R."/>
            <person name="Rise C."/>
            <person name="Rogov P."/>
            <person name="Ross K."/>
            <person name="Ryan E."/>
            <person name="Settipalli S."/>
            <person name="Shea T."/>
            <person name="Sherpa N."/>
            <person name="Shi L."/>
            <person name="Shih D."/>
            <person name="Sparrow T."/>
            <person name="Spaulding J."/>
            <person name="Stalker J."/>
            <person name="Stange-Thomann N."/>
            <person name="Stavropoulos S."/>
            <person name="Stone C."/>
            <person name="Strader C."/>
            <person name="Tesfaye S."/>
            <person name="Thomson T."/>
            <person name="Thoulutsang Y."/>
            <person name="Thoulutsang D."/>
            <person name="Topham K."/>
            <person name="Topping I."/>
            <person name="Tsamla T."/>
            <person name="Vassiliev H."/>
            <person name="Vo A."/>
            <person name="Wangchuk T."/>
            <person name="Wangdi T."/>
            <person name="Weiand M."/>
            <person name="Wilkinson J."/>
            <person name="Wilson A."/>
            <person name="Yadav S."/>
            <person name="Young G."/>
            <person name="Yu Q."/>
            <person name="Zembek L."/>
            <person name="Zhong D."/>
            <person name="Zimmer A."/>
            <person name="Zwirko Z."/>
            <person name="Jaffe D.B."/>
            <person name="Alvarez P."/>
            <person name="Brockman W."/>
            <person name="Butler J."/>
            <person name="Chin C."/>
            <person name="Gnerre S."/>
            <person name="Grabherr M."/>
            <person name="Kleber M."/>
            <person name="Mauceli E."/>
            <person name="MacCallum I."/>
        </authorList>
    </citation>
    <scope>NUCLEOTIDE SEQUENCE [LARGE SCALE GENOMIC DNA]</scope>
    <source>
        <strain evidence="4">MSH-3 / Tucson 14011-0111.49</strain>
    </source>
</reference>
<dbReference type="OrthoDB" id="8194670at2759"/>
<organism evidence="4">
    <name type="scientific">Drosophila persimilis</name>
    <name type="common">Fruit fly</name>
    <dbReference type="NCBI Taxonomy" id="7234"/>
    <lineage>
        <taxon>Eukaryota</taxon>
        <taxon>Metazoa</taxon>
        <taxon>Ecdysozoa</taxon>
        <taxon>Arthropoda</taxon>
        <taxon>Hexapoda</taxon>
        <taxon>Insecta</taxon>
        <taxon>Pterygota</taxon>
        <taxon>Neoptera</taxon>
        <taxon>Endopterygota</taxon>
        <taxon>Diptera</taxon>
        <taxon>Brachycera</taxon>
        <taxon>Muscomorpha</taxon>
        <taxon>Ephydroidea</taxon>
        <taxon>Drosophilidae</taxon>
        <taxon>Drosophila</taxon>
        <taxon>Sophophora</taxon>
    </lineage>
</organism>
<sequence length="226" mass="24680">MNRASVVLLLMACLTVLAEGRYAKVNLNLGLTVADEAPRPLSEAMVRLCGEQTDIALQQHDLSHPSEPVQCFTHCLYEQMGLLHDGVFVERDLIGLLAPHEPRPVPDSPSDRLSEEPKPELLLSQKLLLKLELELELAAPYQNRPERGGTEHQPAAAPGQSSMNWTGKLLPPDARDSNSNSRSNSRSKSKSSFDSDSDSGALVRVLLLVSAAVPWSLLLPCLHGPR</sequence>
<dbReference type="GO" id="GO:0005549">
    <property type="term" value="F:odorant binding"/>
    <property type="evidence" value="ECO:0007669"/>
    <property type="project" value="InterPro"/>
</dbReference>
<gene>
    <name evidence="3" type="primary">Dper\GL19908</name>
    <name evidence="3" type="ORF">Dper_GL19908</name>
    <name evidence="3" type="ORF">GL19908</name>
</gene>
<evidence type="ECO:0000313" key="4">
    <source>
        <dbReference type="Proteomes" id="UP000008744"/>
    </source>
</evidence>
<proteinExistence type="predicted"/>
<dbReference type="HOGENOM" id="CLU_1225933_0_0_1"/>
<dbReference type="CDD" id="cd23992">
    <property type="entry name" value="PBP_GOBP"/>
    <property type="match status" value="1"/>
</dbReference>
<dbReference type="Proteomes" id="UP000008744">
    <property type="component" value="Unassembled WGS sequence"/>
</dbReference>
<protein>
    <submittedName>
        <fullName evidence="3">GL19908</fullName>
    </submittedName>
</protein>
<evidence type="ECO:0000256" key="2">
    <source>
        <dbReference type="SAM" id="SignalP"/>
    </source>
</evidence>
<evidence type="ECO:0000313" key="3">
    <source>
        <dbReference type="EMBL" id="EDW33352.1"/>
    </source>
</evidence>
<keyword evidence="4" id="KW-1185">Reference proteome</keyword>
<feature type="compositionally biased region" description="Low complexity" evidence="1">
    <location>
        <begin position="177"/>
        <end position="197"/>
    </location>
</feature>
<feature type="signal peptide" evidence="2">
    <location>
        <begin position="1"/>
        <end position="20"/>
    </location>
</feature>
<dbReference type="InterPro" id="IPR036728">
    <property type="entry name" value="PBP_GOBP_sf"/>
</dbReference>
<dbReference type="AlphaFoldDB" id="B4H6C8"/>
<dbReference type="SUPFAM" id="SSF47565">
    <property type="entry name" value="Insect pheromone/odorant-binding proteins"/>
    <property type="match status" value="1"/>
</dbReference>
<evidence type="ECO:0000256" key="1">
    <source>
        <dbReference type="SAM" id="MobiDB-lite"/>
    </source>
</evidence>
<accession>B4H6C8</accession>
<name>B4H6C8_DROPE</name>
<dbReference type="EMBL" id="CH479213">
    <property type="protein sequence ID" value="EDW33352.1"/>
    <property type="molecule type" value="Genomic_DNA"/>
</dbReference>
<feature type="region of interest" description="Disordered" evidence="1">
    <location>
        <begin position="141"/>
        <end position="197"/>
    </location>
</feature>